<evidence type="ECO:0000256" key="1">
    <source>
        <dbReference type="ARBA" id="ARBA00023125"/>
    </source>
</evidence>
<dbReference type="SUPFAM" id="SSF47413">
    <property type="entry name" value="lambda repressor-like DNA-binding domains"/>
    <property type="match status" value="1"/>
</dbReference>
<dbReference type="PROSITE" id="PS50943">
    <property type="entry name" value="HTH_CROC1"/>
    <property type="match status" value="1"/>
</dbReference>
<dbReference type="STRING" id="1503.CLPU_1c03650"/>
<dbReference type="PANTHER" id="PTHR46558">
    <property type="entry name" value="TRACRIPTIONAL REGULATORY PROTEIN-RELATED-RELATED"/>
    <property type="match status" value="1"/>
</dbReference>
<accession>A0A0L0WFK3</accession>
<dbReference type="AlphaFoldDB" id="A0A0L0WFK3"/>
<dbReference type="Proteomes" id="UP000037267">
    <property type="component" value="Unassembled WGS sequence"/>
</dbReference>
<evidence type="ECO:0000313" key="3">
    <source>
        <dbReference type="EMBL" id="KNF10200.1"/>
    </source>
</evidence>
<comment type="caution">
    <text evidence="3">The sequence shown here is derived from an EMBL/GenBank/DDBJ whole genome shotgun (WGS) entry which is preliminary data.</text>
</comment>
<reference evidence="4" key="1">
    <citation type="submission" date="2015-07" db="EMBL/GenBank/DDBJ databases">
        <title>Draft genome sequence of the purine-degrading Gottschalkia purinilyticum DSM 1384 (formerly Clostridium purinilyticum).</title>
        <authorList>
            <person name="Poehlein A."/>
            <person name="Schiel-Bengelsdorf B."/>
            <person name="Bengelsdorf F.R."/>
            <person name="Daniel R."/>
            <person name="Duerre P."/>
        </authorList>
    </citation>
    <scope>NUCLEOTIDE SEQUENCE [LARGE SCALE GENOMIC DNA]</scope>
    <source>
        <strain evidence="4">DSM 1384</strain>
    </source>
</reference>
<sequence>MNRVKLYRKKYNLTQLDLSEIIGVTKDYISQIERGRIPGMETANKLAKLFDTTIDELFFEDIKNSKFYNDK</sequence>
<dbReference type="RefSeq" id="WP_050353918.1">
    <property type="nucleotide sequence ID" value="NZ_LGSS01000001.1"/>
</dbReference>
<organism evidence="3 4">
    <name type="scientific">Gottschalkia purinilytica</name>
    <name type="common">Clostridium purinilyticum</name>
    <dbReference type="NCBI Taxonomy" id="1503"/>
    <lineage>
        <taxon>Bacteria</taxon>
        <taxon>Bacillati</taxon>
        <taxon>Bacillota</taxon>
        <taxon>Tissierellia</taxon>
        <taxon>Tissierellales</taxon>
        <taxon>Gottschalkiaceae</taxon>
        <taxon>Gottschalkia</taxon>
    </lineage>
</organism>
<dbReference type="EMBL" id="LGSS01000001">
    <property type="protein sequence ID" value="KNF10200.1"/>
    <property type="molecule type" value="Genomic_DNA"/>
</dbReference>
<proteinExistence type="predicted"/>
<dbReference type="InterPro" id="IPR001387">
    <property type="entry name" value="Cro/C1-type_HTH"/>
</dbReference>
<dbReference type="Pfam" id="PF01381">
    <property type="entry name" value="HTH_3"/>
    <property type="match status" value="1"/>
</dbReference>
<name>A0A0L0WFK3_GOTPU</name>
<keyword evidence="1" id="KW-0238">DNA-binding</keyword>
<gene>
    <name evidence="3" type="ORF">CLPU_1c03650</name>
</gene>
<dbReference type="CDD" id="cd00093">
    <property type="entry name" value="HTH_XRE"/>
    <property type="match status" value="1"/>
</dbReference>
<keyword evidence="4" id="KW-1185">Reference proteome</keyword>
<evidence type="ECO:0000313" key="4">
    <source>
        <dbReference type="Proteomes" id="UP000037267"/>
    </source>
</evidence>
<dbReference type="InterPro" id="IPR010982">
    <property type="entry name" value="Lambda_DNA-bd_dom_sf"/>
</dbReference>
<feature type="domain" description="HTH cro/C1-type" evidence="2">
    <location>
        <begin position="4"/>
        <end position="57"/>
    </location>
</feature>
<dbReference type="PANTHER" id="PTHR46558:SF4">
    <property type="entry name" value="DNA-BIDING PHAGE PROTEIN"/>
    <property type="match status" value="1"/>
</dbReference>
<evidence type="ECO:0000259" key="2">
    <source>
        <dbReference type="PROSITE" id="PS50943"/>
    </source>
</evidence>
<dbReference type="GO" id="GO:0003677">
    <property type="term" value="F:DNA binding"/>
    <property type="evidence" value="ECO:0007669"/>
    <property type="project" value="UniProtKB-KW"/>
</dbReference>
<protein>
    <submittedName>
        <fullName evidence="3">Putative HTH-type transcriptional regulator</fullName>
    </submittedName>
</protein>
<dbReference type="Gene3D" id="1.10.260.40">
    <property type="entry name" value="lambda repressor-like DNA-binding domains"/>
    <property type="match status" value="1"/>
</dbReference>
<dbReference type="PATRIC" id="fig|1503.3.peg.1243"/>
<dbReference type="SMART" id="SM00530">
    <property type="entry name" value="HTH_XRE"/>
    <property type="match status" value="1"/>
</dbReference>
<dbReference type="OrthoDB" id="9808239at2"/>